<dbReference type="OrthoDB" id="5296580at2"/>
<dbReference type="EMBL" id="AP014568">
    <property type="protein sequence ID" value="BAO80126.1"/>
    <property type="molecule type" value="Genomic_DNA"/>
</dbReference>
<dbReference type="KEGG" id="cbaa:SRAA_0272"/>
<evidence type="ECO:0000256" key="1">
    <source>
        <dbReference type="SAM" id="SignalP"/>
    </source>
</evidence>
<feature type="chain" id="PRO_5001588855" evidence="1">
    <location>
        <begin position="24"/>
        <end position="182"/>
    </location>
</feature>
<dbReference type="RefSeq" id="WP_045530538.1">
    <property type="nucleotide sequence ID" value="NZ_AP014568.1"/>
</dbReference>
<dbReference type="Gene3D" id="2.30.30.830">
    <property type="match status" value="1"/>
</dbReference>
<proteinExistence type="predicted"/>
<protein>
    <submittedName>
        <fullName evidence="2">Tfp pilus assembly protein PilP</fullName>
    </submittedName>
</protein>
<evidence type="ECO:0000313" key="2">
    <source>
        <dbReference type="EMBL" id="BAO80126.1"/>
    </source>
</evidence>
<keyword evidence="1" id="KW-0732">Signal</keyword>
<dbReference type="HOGENOM" id="CLU_109321_1_0_4"/>
<dbReference type="AlphaFoldDB" id="A0A060NFD2"/>
<organism evidence="2 3">
    <name type="scientific">Serpentinimonas raichei</name>
    <dbReference type="NCBI Taxonomy" id="1458425"/>
    <lineage>
        <taxon>Bacteria</taxon>
        <taxon>Pseudomonadati</taxon>
        <taxon>Pseudomonadota</taxon>
        <taxon>Betaproteobacteria</taxon>
        <taxon>Burkholderiales</taxon>
        <taxon>Comamonadaceae</taxon>
        <taxon>Serpentinimonas</taxon>
    </lineage>
</organism>
<evidence type="ECO:0000313" key="3">
    <source>
        <dbReference type="Proteomes" id="UP000067461"/>
    </source>
</evidence>
<feature type="signal peptide" evidence="1">
    <location>
        <begin position="1"/>
        <end position="23"/>
    </location>
</feature>
<name>A0A060NFD2_9BURK</name>
<dbReference type="PROSITE" id="PS51257">
    <property type="entry name" value="PROKAR_LIPOPROTEIN"/>
    <property type="match status" value="1"/>
</dbReference>
<dbReference type="Pfam" id="PF04351">
    <property type="entry name" value="PilP"/>
    <property type="match status" value="1"/>
</dbReference>
<dbReference type="Proteomes" id="UP000067461">
    <property type="component" value="Chromosome"/>
</dbReference>
<reference evidence="2 3" key="1">
    <citation type="journal article" date="2014" name="Nat. Commun.">
        <title>Physiological and genomic features of highly alkaliphilic hydrogen-utilizing Betaproteobacteria from a continental serpentinizing site.</title>
        <authorList>
            <person name="Suzuki S."/>
            <person name="Kuenen J.G."/>
            <person name="Schipper K."/>
            <person name="van der Velde S."/>
            <person name="Ishii S."/>
            <person name="Wu A."/>
            <person name="Sorokin D.Y."/>
            <person name="Tenney A."/>
            <person name="Meng X.Y."/>
            <person name="Morrill P.L."/>
            <person name="Kamagata Y."/>
            <person name="Muyzer G."/>
            <person name="Nealson K.H."/>
        </authorList>
    </citation>
    <scope>NUCLEOTIDE SEQUENCE [LARGE SCALE GENOMIC DNA]</scope>
    <source>
        <strain evidence="2 3">A1</strain>
    </source>
</reference>
<keyword evidence="3" id="KW-1185">Reference proteome</keyword>
<dbReference type="InterPro" id="IPR007446">
    <property type="entry name" value="PilP"/>
</dbReference>
<sequence length="182" mass="19600">MNRSAIPTWGLLLAAALALTACADGGDDLSGWMEQQRAAAQPRVPPVQAPQPHVPQAYQGLGAVSPFSADKLTVLLRAEAASPMVSGLLAAELRRRKEPLEAVPLDTITMVGLLRRGNETVALVRSEGLIHQVRRGNHLGQNYGRITAISETQITLREIAQDPIGEWVERTTTLQLQEGTGQ</sequence>
<gene>
    <name evidence="2" type="ORF">SRAA_0272</name>
</gene>
<dbReference type="PIRSF" id="PIRSF016481">
    <property type="entry name" value="Pilus_assembly_PilP"/>
    <property type="match status" value="1"/>
</dbReference>
<accession>A0A060NFD2</accession>
<dbReference type="STRING" id="1458425.SRAA_0272"/>